<dbReference type="Proteomes" id="UP001212997">
    <property type="component" value="Unassembled WGS sequence"/>
</dbReference>
<dbReference type="Gene3D" id="3.30.460.40">
    <property type="match status" value="1"/>
</dbReference>
<evidence type="ECO:0000313" key="3">
    <source>
        <dbReference type="Proteomes" id="UP001212997"/>
    </source>
</evidence>
<proteinExistence type="predicted"/>
<dbReference type="AlphaFoldDB" id="A0AAD5UPS2"/>
<name>A0AAD5UPS2_9APHY</name>
<dbReference type="SUPFAM" id="SSF81383">
    <property type="entry name" value="F-box domain"/>
    <property type="match status" value="1"/>
</dbReference>
<reference evidence="2" key="1">
    <citation type="submission" date="2022-07" db="EMBL/GenBank/DDBJ databases">
        <title>Genome Sequence of Physisporinus lineatus.</title>
        <authorList>
            <person name="Buettner E."/>
        </authorList>
    </citation>
    <scope>NUCLEOTIDE SEQUENCE</scope>
    <source>
        <strain evidence="2">VT162</strain>
    </source>
</reference>
<dbReference type="EMBL" id="JANAWD010001094">
    <property type="protein sequence ID" value="KAJ3474311.1"/>
    <property type="molecule type" value="Genomic_DNA"/>
</dbReference>
<evidence type="ECO:0000256" key="1">
    <source>
        <dbReference type="SAM" id="SignalP"/>
    </source>
</evidence>
<protein>
    <recommendedName>
        <fullName evidence="4">F-box domain-containing protein</fullName>
    </recommendedName>
</protein>
<evidence type="ECO:0000313" key="2">
    <source>
        <dbReference type="EMBL" id="KAJ3474311.1"/>
    </source>
</evidence>
<comment type="caution">
    <text evidence="2">The sequence shown here is derived from an EMBL/GenBank/DDBJ whole genome shotgun (WGS) entry which is preliminary data.</text>
</comment>
<gene>
    <name evidence="2" type="ORF">NLI96_g12529</name>
</gene>
<sequence>MALRSLLCLPNTNLILILSFLDVKTIKLAQATCKELQFFGRYVINERYDRILLRYMSSPDAFRKLLDSKRAIVGGSSALEFFLGKVTWNSKDLDVFLRPAYLTDFLDFFHEEGYKRVFPWQEDVSPARQIPCVEASVKLRKGERTVDLLVTSFANAFEGVVQSWSTVVMNALSGSNAVCTYPLLTMNYSAVLSTPKTIALHHSSNAENIIKYEARNFTFSLPPSRRSPTTPRIAQYIPDKYCLFIRLCPDKRPQDNRPFRTRWLGDHDHVDMSAVWYDD</sequence>
<keyword evidence="1" id="KW-0732">Signal</keyword>
<keyword evidence="3" id="KW-1185">Reference proteome</keyword>
<dbReference type="InterPro" id="IPR036047">
    <property type="entry name" value="F-box-like_dom_sf"/>
</dbReference>
<feature type="chain" id="PRO_5042196948" description="F-box domain-containing protein" evidence="1">
    <location>
        <begin position="32"/>
        <end position="279"/>
    </location>
</feature>
<accession>A0AAD5UPS2</accession>
<organism evidence="2 3">
    <name type="scientific">Meripilus lineatus</name>
    <dbReference type="NCBI Taxonomy" id="2056292"/>
    <lineage>
        <taxon>Eukaryota</taxon>
        <taxon>Fungi</taxon>
        <taxon>Dikarya</taxon>
        <taxon>Basidiomycota</taxon>
        <taxon>Agaricomycotina</taxon>
        <taxon>Agaricomycetes</taxon>
        <taxon>Polyporales</taxon>
        <taxon>Meripilaceae</taxon>
        <taxon>Meripilus</taxon>
    </lineage>
</organism>
<evidence type="ECO:0008006" key="4">
    <source>
        <dbReference type="Google" id="ProtNLM"/>
    </source>
</evidence>
<feature type="signal peptide" evidence="1">
    <location>
        <begin position="1"/>
        <end position="31"/>
    </location>
</feature>